<evidence type="ECO:0000313" key="2">
    <source>
        <dbReference type="EMBL" id="QEX17951.1"/>
    </source>
</evidence>
<name>A0A5J6ML64_9PROT</name>
<evidence type="ECO:0000256" key="1">
    <source>
        <dbReference type="SAM" id="Phobius"/>
    </source>
</evidence>
<evidence type="ECO:0000313" key="3">
    <source>
        <dbReference type="Proteomes" id="UP000326202"/>
    </source>
</evidence>
<proteinExistence type="predicted"/>
<feature type="transmembrane region" description="Helical" evidence="1">
    <location>
        <begin position="99"/>
        <end position="124"/>
    </location>
</feature>
<keyword evidence="3" id="KW-1185">Reference proteome</keyword>
<dbReference type="Proteomes" id="UP000326202">
    <property type="component" value="Chromosome"/>
</dbReference>
<keyword evidence="1" id="KW-0472">Membrane</keyword>
<keyword evidence="1" id="KW-0812">Transmembrane</keyword>
<dbReference type="KEGG" id="htq:FRZ44_32550"/>
<organism evidence="2 3">
    <name type="scientific">Hypericibacter terrae</name>
    <dbReference type="NCBI Taxonomy" id="2602015"/>
    <lineage>
        <taxon>Bacteria</taxon>
        <taxon>Pseudomonadati</taxon>
        <taxon>Pseudomonadota</taxon>
        <taxon>Alphaproteobacteria</taxon>
        <taxon>Rhodospirillales</taxon>
        <taxon>Dongiaceae</taxon>
        <taxon>Hypericibacter</taxon>
    </lineage>
</organism>
<keyword evidence="1" id="KW-1133">Transmembrane helix</keyword>
<sequence>MAVGCRFRASPPNPTDLPEKRAVDAMTPILGAGDAMSRTLDEVFAAIARLPGDDGEKLRLRDRARRYHRACGCALGGAFLIIAILASVSGLALADPFRWRWVAIGIAGVVCAGFLGKAIGIGWARARLGLMHRLLVRRIAT</sequence>
<feature type="transmembrane region" description="Helical" evidence="1">
    <location>
        <begin position="67"/>
        <end position="93"/>
    </location>
</feature>
<gene>
    <name evidence="2" type="ORF">FRZ44_32550</name>
</gene>
<dbReference type="EMBL" id="CP042906">
    <property type="protein sequence ID" value="QEX17951.1"/>
    <property type="molecule type" value="Genomic_DNA"/>
</dbReference>
<protein>
    <submittedName>
        <fullName evidence="2">Uncharacterized protein</fullName>
    </submittedName>
</protein>
<accession>A0A5J6ML64</accession>
<dbReference type="AlphaFoldDB" id="A0A5J6ML64"/>
<reference evidence="2 3" key="1">
    <citation type="submission" date="2019-08" db="EMBL/GenBank/DDBJ databases">
        <title>Hyperibacter terrae gen. nov., sp. nov. and Hyperibacter viscosus sp. nov., two new members in the family Rhodospirillaceae isolated from the rhizosphere of Hypericum perforatum.</title>
        <authorList>
            <person name="Noviana Z."/>
        </authorList>
    </citation>
    <scope>NUCLEOTIDE SEQUENCE [LARGE SCALE GENOMIC DNA]</scope>
    <source>
        <strain evidence="2 3">R5913</strain>
    </source>
</reference>